<feature type="domain" description="C2H2-type" evidence="1">
    <location>
        <begin position="12"/>
        <end position="33"/>
    </location>
</feature>
<protein>
    <recommendedName>
        <fullName evidence="1">C2H2-type domain-containing protein</fullName>
    </recommendedName>
</protein>
<sequence length="116" mass="13766">MGYDPVAVKMVCPMCTDNFQTQEDFKEHLMKMHLTANHLQFKGPVPSSWKLDWTAPYFHCMICGSPQYGPYDCGCRHRFAEYICDPDQIRPFRRSILRLWPEFCFYPVFDDLKSIE</sequence>
<name>A0A6A6ED93_9PEZI</name>
<organism evidence="2 3">
    <name type="scientific">Zopfia rhizophila CBS 207.26</name>
    <dbReference type="NCBI Taxonomy" id="1314779"/>
    <lineage>
        <taxon>Eukaryota</taxon>
        <taxon>Fungi</taxon>
        <taxon>Dikarya</taxon>
        <taxon>Ascomycota</taxon>
        <taxon>Pezizomycotina</taxon>
        <taxon>Dothideomycetes</taxon>
        <taxon>Dothideomycetes incertae sedis</taxon>
        <taxon>Zopfiaceae</taxon>
        <taxon>Zopfia</taxon>
    </lineage>
</organism>
<dbReference type="AlphaFoldDB" id="A0A6A6ED93"/>
<dbReference type="EMBL" id="ML994622">
    <property type="protein sequence ID" value="KAF2189025.1"/>
    <property type="molecule type" value="Genomic_DNA"/>
</dbReference>
<evidence type="ECO:0000313" key="2">
    <source>
        <dbReference type="EMBL" id="KAF2189025.1"/>
    </source>
</evidence>
<accession>A0A6A6ED93</accession>
<proteinExistence type="predicted"/>
<dbReference type="InterPro" id="IPR013087">
    <property type="entry name" value="Znf_C2H2_type"/>
</dbReference>
<keyword evidence="3" id="KW-1185">Reference proteome</keyword>
<gene>
    <name evidence="2" type="ORF">K469DRAFT_702722</name>
</gene>
<evidence type="ECO:0000313" key="3">
    <source>
        <dbReference type="Proteomes" id="UP000800200"/>
    </source>
</evidence>
<evidence type="ECO:0000259" key="1">
    <source>
        <dbReference type="PROSITE" id="PS00028"/>
    </source>
</evidence>
<reference evidence="2" key="1">
    <citation type="journal article" date="2020" name="Stud. Mycol.">
        <title>101 Dothideomycetes genomes: a test case for predicting lifestyles and emergence of pathogens.</title>
        <authorList>
            <person name="Haridas S."/>
            <person name="Albert R."/>
            <person name="Binder M."/>
            <person name="Bloem J."/>
            <person name="Labutti K."/>
            <person name="Salamov A."/>
            <person name="Andreopoulos B."/>
            <person name="Baker S."/>
            <person name="Barry K."/>
            <person name="Bills G."/>
            <person name="Bluhm B."/>
            <person name="Cannon C."/>
            <person name="Castanera R."/>
            <person name="Culley D."/>
            <person name="Daum C."/>
            <person name="Ezra D."/>
            <person name="Gonzalez J."/>
            <person name="Henrissat B."/>
            <person name="Kuo A."/>
            <person name="Liang C."/>
            <person name="Lipzen A."/>
            <person name="Lutzoni F."/>
            <person name="Magnuson J."/>
            <person name="Mondo S."/>
            <person name="Nolan M."/>
            <person name="Ohm R."/>
            <person name="Pangilinan J."/>
            <person name="Park H.-J."/>
            <person name="Ramirez L."/>
            <person name="Alfaro M."/>
            <person name="Sun H."/>
            <person name="Tritt A."/>
            <person name="Yoshinaga Y."/>
            <person name="Zwiers L.-H."/>
            <person name="Turgeon B."/>
            <person name="Goodwin S."/>
            <person name="Spatafora J."/>
            <person name="Crous P."/>
            <person name="Grigoriev I."/>
        </authorList>
    </citation>
    <scope>NUCLEOTIDE SEQUENCE</scope>
    <source>
        <strain evidence="2">CBS 207.26</strain>
    </source>
</reference>
<dbReference type="Proteomes" id="UP000800200">
    <property type="component" value="Unassembled WGS sequence"/>
</dbReference>
<dbReference type="PROSITE" id="PS00028">
    <property type="entry name" value="ZINC_FINGER_C2H2_1"/>
    <property type="match status" value="1"/>
</dbReference>